<evidence type="ECO:0000313" key="2">
    <source>
        <dbReference type="EMBL" id="KIM28281.1"/>
    </source>
</evidence>
<dbReference type="AlphaFoldDB" id="A0A0C3B9Z2"/>
<protein>
    <submittedName>
        <fullName evidence="2">Uncharacterized protein</fullName>
    </submittedName>
</protein>
<sequence>MDDTNNLEYMNGKIAKDLRLRHCTHVRPKRVRYLLMASFLLVAAILTCRFYLLPSLISTMETLLADNGVQLIMANQPPPILTWSISPPSIGIADIHFMLNNHSEEFPYPVELHLESVRYRIEPFDFRRLRYPSSVSQAPITINFGTVTWSKYMVSFQDPHPRPSIELSDGSIHLYSPSLRHSMAQLSHHLIGWPIATPENPNPFVEVSISKVEITTRSTTSIPISIAHPTISRLINRFPTFFNLFTASPISTSEDDTLTNAIVNPPHLSLIAPSLILPAVYQGISSFRQASPPNDNTVKAEAETYNIPTPFSQIYIQLKLERSGVRGMKNMTIAMMDEGNSLQGCSSLPIGTIDAIELSGRDANGKGGCCTLRVHNLANKPPHSTRQRIVEVITSQGTQITRVKELSKEILGNVFGLIMHPIYILIYVLSLKDIVPKDGKLDICSLKSVARYHIAHMEWIDKTPKTASTVARALGELHNGFLNVFEGAVSYIV</sequence>
<dbReference type="EMBL" id="KN824294">
    <property type="protein sequence ID" value="KIM28281.1"/>
    <property type="molecule type" value="Genomic_DNA"/>
</dbReference>
<organism evidence="2 3">
    <name type="scientific">Serendipita vermifera MAFF 305830</name>
    <dbReference type="NCBI Taxonomy" id="933852"/>
    <lineage>
        <taxon>Eukaryota</taxon>
        <taxon>Fungi</taxon>
        <taxon>Dikarya</taxon>
        <taxon>Basidiomycota</taxon>
        <taxon>Agaricomycotina</taxon>
        <taxon>Agaricomycetes</taxon>
        <taxon>Sebacinales</taxon>
        <taxon>Serendipitaceae</taxon>
        <taxon>Serendipita</taxon>
    </lineage>
</organism>
<proteinExistence type="predicted"/>
<keyword evidence="1" id="KW-0812">Transmembrane</keyword>
<evidence type="ECO:0000256" key="1">
    <source>
        <dbReference type="SAM" id="Phobius"/>
    </source>
</evidence>
<name>A0A0C3B9Z2_SERVB</name>
<dbReference type="Proteomes" id="UP000054097">
    <property type="component" value="Unassembled WGS sequence"/>
</dbReference>
<dbReference type="HOGENOM" id="CLU_553381_0_0_1"/>
<reference evidence="3" key="2">
    <citation type="submission" date="2015-01" db="EMBL/GenBank/DDBJ databases">
        <title>Evolutionary Origins and Diversification of the Mycorrhizal Mutualists.</title>
        <authorList>
            <consortium name="DOE Joint Genome Institute"/>
            <consortium name="Mycorrhizal Genomics Consortium"/>
            <person name="Kohler A."/>
            <person name="Kuo A."/>
            <person name="Nagy L.G."/>
            <person name="Floudas D."/>
            <person name="Copeland A."/>
            <person name="Barry K.W."/>
            <person name="Cichocki N."/>
            <person name="Veneault-Fourrey C."/>
            <person name="LaButti K."/>
            <person name="Lindquist E.A."/>
            <person name="Lipzen A."/>
            <person name="Lundell T."/>
            <person name="Morin E."/>
            <person name="Murat C."/>
            <person name="Riley R."/>
            <person name="Ohm R."/>
            <person name="Sun H."/>
            <person name="Tunlid A."/>
            <person name="Henrissat B."/>
            <person name="Grigoriev I.V."/>
            <person name="Hibbett D.S."/>
            <person name="Martin F."/>
        </authorList>
    </citation>
    <scope>NUCLEOTIDE SEQUENCE [LARGE SCALE GENOMIC DNA]</scope>
    <source>
        <strain evidence="3">MAFF 305830</strain>
    </source>
</reference>
<evidence type="ECO:0000313" key="3">
    <source>
        <dbReference type="Proteomes" id="UP000054097"/>
    </source>
</evidence>
<accession>A0A0C3B9Z2</accession>
<keyword evidence="1" id="KW-0472">Membrane</keyword>
<keyword evidence="1" id="KW-1133">Transmembrane helix</keyword>
<keyword evidence="3" id="KW-1185">Reference proteome</keyword>
<reference evidence="2 3" key="1">
    <citation type="submission" date="2014-04" db="EMBL/GenBank/DDBJ databases">
        <authorList>
            <consortium name="DOE Joint Genome Institute"/>
            <person name="Kuo A."/>
            <person name="Zuccaro A."/>
            <person name="Kohler A."/>
            <person name="Nagy L.G."/>
            <person name="Floudas D."/>
            <person name="Copeland A."/>
            <person name="Barry K.W."/>
            <person name="Cichocki N."/>
            <person name="Veneault-Fourrey C."/>
            <person name="LaButti K."/>
            <person name="Lindquist E.A."/>
            <person name="Lipzen A."/>
            <person name="Lundell T."/>
            <person name="Morin E."/>
            <person name="Murat C."/>
            <person name="Sun H."/>
            <person name="Tunlid A."/>
            <person name="Henrissat B."/>
            <person name="Grigoriev I.V."/>
            <person name="Hibbett D.S."/>
            <person name="Martin F."/>
            <person name="Nordberg H.P."/>
            <person name="Cantor M.N."/>
            <person name="Hua S.X."/>
        </authorList>
    </citation>
    <scope>NUCLEOTIDE SEQUENCE [LARGE SCALE GENOMIC DNA]</scope>
    <source>
        <strain evidence="2 3">MAFF 305830</strain>
    </source>
</reference>
<gene>
    <name evidence="2" type="ORF">M408DRAFT_23981</name>
</gene>
<dbReference type="OrthoDB" id="3267940at2759"/>
<feature type="transmembrane region" description="Helical" evidence="1">
    <location>
        <begin position="31"/>
        <end position="52"/>
    </location>
</feature>